<dbReference type="EMBL" id="ASGP02000003">
    <property type="protein sequence ID" value="KAH9517373.1"/>
    <property type="molecule type" value="Genomic_DNA"/>
</dbReference>
<feature type="compositionally biased region" description="Polar residues" evidence="1">
    <location>
        <begin position="255"/>
        <end position="271"/>
    </location>
</feature>
<feature type="transmembrane region" description="Helical" evidence="2">
    <location>
        <begin position="21"/>
        <end position="39"/>
    </location>
</feature>
<comment type="caution">
    <text evidence="4">The sequence shown here is derived from an EMBL/GenBank/DDBJ whole genome shotgun (WGS) entry which is preliminary data.</text>
</comment>
<reference evidence="4" key="4">
    <citation type="journal article" date="2022" name="Res Sq">
        <title>Comparative Genomics Reveals Insights into the Divergent Evolution of Astigmatic Mites and Household Pest Adaptations.</title>
        <authorList>
            <person name="Xiong Q."/>
            <person name="Wan A.T.-Y."/>
            <person name="Liu X.-Y."/>
            <person name="Fung C.S.-H."/>
            <person name="Xiao X."/>
            <person name="Malainual N."/>
            <person name="Hou J."/>
            <person name="Wang L."/>
            <person name="Wang M."/>
            <person name="Yang K."/>
            <person name="Cui Y."/>
            <person name="Leung E."/>
            <person name="Nong W."/>
            <person name="Shin S.-K."/>
            <person name="Au S."/>
            <person name="Jeong K.Y."/>
            <person name="Chew F.T."/>
            <person name="Hui J."/>
            <person name="Leung T.F."/>
            <person name="Tungtrongchitr A."/>
            <person name="Zhong N."/>
            <person name="Liu Z."/>
            <person name="Tsui S."/>
        </authorList>
    </citation>
    <scope>NUCLEOTIDE SEQUENCE</scope>
    <source>
        <strain evidence="4">Derf</strain>
        <tissue evidence="4">Whole organism</tissue>
    </source>
</reference>
<organism evidence="4 5">
    <name type="scientific">Dermatophagoides farinae</name>
    <name type="common">American house dust mite</name>
    <dbReference type="NCBI Taxonomy" id="6954"/>
    <lineage>
        <taxon>Eukaryota</taxon>
        <taxon>Metazoa</taxon>
        <taxon>Ecdysozoa</taxon>
        <taxon>Arthropoda</taxon>
        <taxon>Chelicerata</taxon>
        <taxon>Arachnida</taxon>
        <taxon>Acari</taxon>
        <taxon>Acariformes</taxon>
        <taxon>Sarcoptiformes</taxon>
        <taxon>Astigmata</taxon>
        <taxon>Psoroptidia</taxon>
        <taxon>Analgoidea</taxon>
        <taxon>Pyroglyphidae</taxon>
        <taxon>Dermatophagoidinae</taxon>
        <taxon>Dermatophagoides</taxon>
    </lineage>
</organism>
<reference evidence="3" key="3">
    <citation type="journal article" date="2021" name="World Allergy Organ. J.">
        <title>Chromosome-level assembly of Dermatophagoides farinae genome and transcriptome reveals two novel allergens Der f 37 and Der f 39.</title>
        <authorList>
            <person name="Chen J."/>
            <person name="Cai Z."/>
            <person name="Fan D."/>
            <person name="Hu J."/>
            <person name="Hou Y."/>
            <person name="He Y."/>
            <person name="Zhang Z."/>
            <person name="Zhao Z."/>
            <person name="Gao P."/>
            <person name="Hu W."/>
            <person name="Sun J."/>
            <person name="Li J."/>
            <person name="Ji K."/>
        </authorList>
    </citation>
    <scope>NUCLEOTIDE SEQUENCE</scope>
    <source>
        <strain evidence="3">JKM2019</strain>
    </source>
</reference>
<dbReference type="AlphaFoldDB" id="A0A922I2K8"/>
<evidence type="ECO:0000313" key="3">
    <source>
        <dbReference type="EMBL" id="KAH7646782.1"/>
    </source>
</evidence>
<reference evidence="3" key="2">
    <citation type="submission" date="2020-06" db="EMBL/GenBank/DDBJ databases">
        <authorList>
            <person name="Ji K."/>
            <person name="Li J."/>
        </authorList>
    </citation>
    <scope>NUCLEOTIDE SEQUENCE</scope>
    <source>
        <strain evidence="3">JKM2019</strain>
        <tissue evidence="3">Whole body</tissue>
    </source>
</reference>
<evidence type="ECO:0000256" key="2">
    <source>
        <dbReference type="SAM" id="Phobius"/>
    </source>
</evidence>
<keyword evidence="2" id="KW-0812">Transmembrane</keyword>
<name>A0A922I2K8_DERFA</name>
<evidence type="ECO:0000313" key="5">
    <source>
        <dbReference type="Proteomes" id="UP000790347"/>
    </source>
</evidence>
<dbReference type="EMBL" id="SDOV01000001">
    <property type="protein sequence ID" value="KAH7646782.1"/>
    <property type="molecule type" value="Genomic_DNA"/>
</dbReference>
<gene>
    <name evidence="4" type="ORF">DERF_008051</name>
    <name evidence="3" type="ORF">HUG17_2320</name>
</gene>
<reference evidence="4" key="1">
    <citation type="submission" date="2013-05" db="EMBL/GenBank/DDBJ databases">
        <authorList>
            <person name="Yim A.K.Y."/>
            <person name="Chan T.F."/>
            <person name="Ji K.M."/>
            <person name="Liu X.Y."/>
            <person name="Zhou J.W."/>
            <person name="Li R.Q."/>
            <person name="Yang K.Y."/>
            <person name="Li J."/>
            <person name="Li M."/>
            <person name="Law P.T.W."/>
            <person name="Wu Y.L."/>
            <person name="Cai Z.L."/>
            <person name="Qin H."/>
            <person name="Bao Y."/>
            <person name="Leung R.K.K."/>
            <person name="Ng P.K.S."/>
            <person name="Zou J."/>
            <person name="Zhong X.J."/>
            <person name="Ran P.X."/>
            <person name="Zhong N.S."/>
            <person name="Liu Z.G."/>
            <person name="Tsui S.K.W."/>
        </authorList>
    </citation>
    <scope>NUCLEOTIDE SEQUENCE</scope>
    <source>
        <strain evidence="4">Derf</strain>
        <tissue evidence="4">Whole organism</tissue>
    </source>
</reference>
<feature type="region of interest" description="Disordered" evidence="1">
    <location>
        <begin position="251"/>
        <end position="276"/>
    </location>
</feature>
<dbReference type="OrthoDB" id="6508555at2759"/>
<dbReference type="Proteomes" id="UP000828236">
    <property type="component" value="Unassembled WGS sequence"/>
</dbReference>
<keyword evidence="2" id="KW-1133">Transmembrane helix</keyword>
<dbReference type="Proteomes" id="UP000790347">
    <property type="component" value="Unassembled WGS sequence"/>
</dbReference>
<accession>A0A922I2K8</accession>
<evidence type="ECO:0000313" key="4">
    <source>
        <dbReference type="EMBL" id="KAH9517373.1"/>
    </source>
</evidence>
<sequence length="467" mass="54103">MSNVQQRINQNHHHSTNREQLFRRLYLIILLLIFIESTFSSTISSNRAKTNEDRLMRKSHRTVRHMCGKYDHPVRLESQKSAKKIQTKKRNSSKLRKARQNLIGNVESPLSLSDVDKDNSTIEKLLSRESEIIVPLPLPSWETSSSKPINDTNNLSDNELTLENNPVMKECSNEILMKDLGVSCLKKSLDMTPPENLDGRNSESRHFSVAPMMIDKRMNVSNSFKTPADTARLMYALNGSRDQIKLLRRPPKVQTKFQSTSVNNHPKQGVSTPHFPLNRNPFLSSVPKIELDPKIKEDLELLSSLKSSLGILNAQASNIKQRTKLLYTEAKRRRMMFFDRLLLQTNSIITEKRDKTSHTIDIIEVTMNRMRKQQAVKAYNKYRRNMRLVDPSFDRYPNGMLKPLPKVPEINQRQIDQLMVNCVDHSKQMMAVIGQLNEALDEFEMQFNFPRFEPNSIIDEYLKDVEL</sequence>
<keyword evidence="5" id="KW-1185">Reference proteome</keyword>
<proteinExistence type="predicted"/>
<keyword evidence="2" id="KW-0472">Membrane</keyword>
<evidence type="ECO:0000256" key="1">
    <source>
        <dbReference type="SAM" id="MobiDB-lite"/>
    </source>
</evidence>
<protein>
    <submittedName>
        <fullName evidence="4">Uncharacterized protein</fullName>
    </submittedName>
</protein>